<reference evidence="2" key="2">
    <citation type="submission" date="2021-04" db="EMBL/GenBank/DDBJ databases">
        <authorList>
            <person name="Gilroy R."/>
        </authorList>
    </citation>
    <scope>NUCLEOTIDE SEQUENCE</scope>
    <source>
        <strain evidence="2">B5-657</strain>
    </source>
</reference>
<dbReference type="EMBL" id="JAHLFQ010000089">
    <property type="protein sequence ID" value="MBU3803952.1"/>
    <property type="molecule type" value="Genomic_DNA"/>
</dbReference>
<dbReference type="InterPro" id="IPR052926">
    <property type="entry name" value="Metallo-beta-lactamase_dom"/>
</dbReference>
<evidence type="ECO:0000313" key="3">
    <source>
        <dbReference type="Proteomes" id="UP000824229"/>
    </source>
</evidence>
<dbReference type="AlphaFoldDB" id="A0A9E2KCE9"/>
<dbReference type="SUPFAM" id="SSF56281">
    <property type="entry name" value="Metallo-hydrolase/oxidoreductase"/>
    <property type="match status" value="1"/>
</dbReference>
<evidence type="ECO:0000313" key="2">
    <source>
        <dbReference type="EMBL" id="MBU3803952.1"/>
    </source>
</evidence>
<dbReference type="PANTHER" id="PTHR13754">
    <property type="entry name" value="METALLO-BETA-LACTAMASE SUPERFAMILY PROTEIN"/>
    <property type="match status" value="1"/>
</dbReference>
<dbReference type="Pfam" id="PF00753">
    <property type="entry name" value="Lactamase_B"/>
    <property type="match status" value="1"/>
</dbReference>
<organism evidence="2 3">
    <name type="scientific">Candidatus Cellulosilyticum pullistercoris</name>
    <dbReference type="NCBI Taxonomy" id="2838521"/>
    <lineage>
        <taxon>Bacteria</taxon>
        <taxon>Bacillati</taxon>
        <taxon>Bacillota</taxon>
        <taxon>Clostridia</taxon>
        <taxon>Lachnospirales</taxon>
        <taxon>Cellulosilyticaceae</taxon>
        <taxon>Cellulosilyticum</taxon>
    </lineage>
</organism>
<feature type="domain" description="Metallo-beta-lactamase" evidence="1">
    <location>
        <begin position="21"/>
        <end position="190"/>
    </location>
</feature>
<sequence length="272" mass="30485">MKLKVLVDNNTYIDQYYFGEPAISYYIEDGDIKILFDTGYSDLYIQNAKKLNVPLKDISTIVISHGHNDHTGGLAYLKKSGAFDLDKLKILAHPDTFNTKMIDHLEIGSPVTKDELQHFVDLKLSRTPVNLSPNLIYLGEIPRVHAFEDSGPIGKCGCSCHPLEDDYLMDDTALAYQTPKGLYIITGCSHSGICNIIEHAKKVCECNTILGVIGGFHLFECSPRLDHTIDYFKKNQIKELYPCHCVSFNVKAAMHQVLPIHEVGVGLELNWS</sequence>
<dbReference type="InterPro" id="IPR041712">
    <property type="entry name" value="DHPS-like_MBL-fold"/>
</dbReference>
<evidence type="ECO:0000259" key="1">
    <source>
        <dbReference type="SMART" id="SM00849"/>
    </source>
</evidence>
<proteinExistence type="predicted"/>
<dbReference type="CDD" id="cd07713">
    <property type="entry name" value="DHPS-like_MBL-fold"/>
    <property type="match status" value="1"/>
</dbReference>
<dbReference type="GO" id="GO:0016740">
    <property type="term" value="F:transferase activity"/>
    <property type="evidence" value="ECO:0007669"/>
    <property type="project" value="TreeGrafter"/>
</dbReference>
<dbReference type="Proteomes" id="UP000824229">
    <property type="component" value="Unassembled WGS sequence"/>
</dbReference>
<protein>
    <submittedName>
        <fullName evidence="2">MBL fold metallo-hydrolase</fullName>
    </submittedName>
</protein>
<dbReference type="InterPro" id="IPR036866">
    <property type="entry name" value="RibonucZ/Hydroxyglut_hydro"/>
</dbReference>
<dbReference type="Gene3D" id="3.60.15.10">
    <property type="entry name" value="Ribonuclease Z/Hydroxyacylglutathione hydrolase-like"/>
    <property type="match status" value="1"/>
</dbReference>
<dbReference type="InterPro" id="IPR001279">
    <property type="entry name" value="Metallo-B-lactamas"/>
</dbReference>
<reference evidence="2" key="1">
    <citation type="journal article" date="2021" name="PeerJ">
        <title>Extensive microbial diversity within the chicken gut microbiome revealed by metagenomics and culture.</title>
        <authorList>
            <person name="Gilroy R."/>
            <person name="Ravi A."/>
            <person name="Getino M."/>
            <person name="Pursley I."/>
            <person name="Horton D.L."/>
            <person name="Alikhan N.F."/>
            <person name="Baker D."/>
            <person name="Gharbi K."/>
            <person name="Hall N."/>
            <person name="Watson M."/>
            <person name="Adriaenssens E.M."/>
            <person name="Foster-Nyarko E."/>
            <person name="Jarju S."/>
            <person name="Secka A."/>
            <person name="Antonio M."/>
            <person name="Oren A."/>
            <person name="Chaudhuri R.R."/>
            <person name="La Ragione R."/>
            <person name="Hildebrand F."/>
            <person name="Pallen M.J."/>
        </authorList>
    </citation>
    <scope>NUCLEOTIDE SEQUENCE</scope>
    <source>
        <strain evidence="2">B5-657</strain>
    </source>
</reference>
<comment type="caution">
    <text evidence="2">The sequence shown here is derived from an EMBL/GenBank/DDBJ whole genome shotgun (WGS) entry which is preliminary data.</text>
</comment>
<dbReference type="SMART" id="SM00849">
    <property type="entry name" value="Lactamase_B"/>
    <property type="match status" value="1"/>
</dbReference>
<dbReference type="PANTHER" id="PTHR13754:SF18">
    <property type="entry name" value="7,8-DIHYDROPTERIN-6-METHYL-4-(BETA-D-RIBOFURANOSYL)-AMINOBENZENE-5'-PHOSPHATE SYNTHASE"/>
    <property type="match status" value="1"/>
</dbReference>
<accession>A0A9E2KCE9</accession>
<gene>
    <name evidence="2" type="ORF">H9872_04255</name>
</gene>
<name>A0A9E2KCE9_9FIRM</name>